<dbReference type="AlphaFoldDB" id="A0A2M7TA46"/>
<evidence type="ECO:0000313" key="1">
    <source>
        <dbReference type="EMBL" id="PIZ40932.1"/>
    </source>
</evidence>
<dbReference type="EMBL" id="PFNG01000074">
    <property type="protein sequence ID" value="PIZ40932.1"/>
    <property type="molecule type" value="Genomic_DNA"/>
</dbReference>
<gene>
    <name evidence="1" type="ORF">COY37_03120</name>
</gene>
<accession>A0A2M7TA46</accession>
<sequence>MPDYRVKQLTELFQEEIIDRQSKHAHEKQFIMDKLNKLNNKRTKLLERLLCRGDIPKAP</sequence>
<comment type="caution">
    <text evidence="1">The sequence shown here is derived from an EMBL/GenBank/DDBJ whole genome shotgun (WGS) entry which is preliminary data.</text>
</comment>
<dbReference type="Proteomes" id="UP000230956">
    <property type="component" value="Unassembled WGS sequence"/>
</dbReference>
<reference evidence="2" key="1">
    <citation type="submission" date="2017-09" db="EMBL/GenBank/DDBJ databases">
        <title>Depth-based differentiation of microbial function through sediment-hosted aquifers and enrichment of novel symbionts in the deep terrestrial subsurface.</title>
        <authorList>
            <person name="Probst A.J."/>
            <person name="Ladd B."/>
            <person name="Jarett J.K."/>
            <person name="Geller-Mcgrath D.E."/>
            <person name="Sieber C.M.K."/>
            <person name="Emerson J.B."/>
            <person name="Anantharaman K."/>
            <person name="Thomas B.C."/>
            <person name="Malmstrom R."/>
            <person name="Stieglmeier M."/>
            <person name="Klingl A."/>
            <person name="Woyke T."/>
            <person name="Ryan C.M."/>
            <person name="Banfield J.F."/>
        </authorList>
    </citation>
    <scope>NUCLEOTIDE SEQUENCE [LARGE SCALE GENOMIC DNA]</scope>
</reference>
<proteinExistence type="predicted"/>
<name>A0A2M7TA46_9ACTN</name>
<evidence type="ECO:0000313" key="2">
    <source>
        <dbReference type="Proteomes" id="UP000230956"/>
    </source>
</evidence>
<protein>
    <submittedName>
        <fullName evidence="1">Uncharacterized protein</fullName>
    </submittedName>
</protein>
<organism evidence="1 2">
    <name type="scientific">Candidatus Aquicultor secundus</name>
    <dbReference type="NCBI Taxonomy" id="1973895"/>
    <lineage>
        <taxon>Bacteria</taxon>
        <taxon>Bacillati</taxon>
        <taxon>Actinomycetota</taxon>
        <taxon>Candidatus Aquicultoria</taxon>
        <taxon>Candidatus Aquicultorales</taxon>
        <taxon>Candidatus Aquicultoraceae</taxon>
        <taxon>Candidatus Aquicultor</taxon>
    </lineage>
</organism>